<sequence length="118" mass="13949">MPPVTTGEKLAERYLGSKKPKKRVIKPTEKIRFSFDWENTEDTSHDMNILYQNPHEACLLFGRGFRAGMDRREQKKLATKNQKELRDEIRKKDGIEERPEETRFGRRMVFFENASLSS</sequence>
<accession>A0ACB9F833</accession>
<dbReference type="Proteomes" id="UP001055811">
    <property type="component" value="Linkage Group LG03"/>
</dbReference>
<evidence type="ECO:0000313" key="2">
    <source>
        <dbReference type="Proteomes" id="UP001055811"/>
    </source>
</evidence>
<dbReference type="EMBL" id="CM042011">
    <property type="protein sequence ID" value="KAI3767056.1"/>
    <property type="molecule type" value="Genomic_DNA"/>
</dbReference>
<reference evidence="2" key="1">
    <citation type="journal article" date="2022" name="Mol. Ecol. Resour.">
        <title>The genomes of chicory, endive, great burdock and yacon provide insights into Asteraceae palaeo-polyploidization history and plant inulin production.</title>
        <authorList>
            <person name="Fan W."/>
            <person name="Wang S."/>
            <person name="Wang H."/>
            <person name="Wang A."/>
            <person name="Jiang F."/>
            <person name="Liu H."/>
            <person name="Zhao H."/>
            <person name="Xu D."/>
            <person name="Zhang Y."/>
        </authorList>
    </citation>
    <scope>NUCLEOTIDE SEQUENCE [LARGE SCALE GENOMIC DNA]</scope>
    <source>
        <strain evidence="2">cv. Punajuju</strain>
    </source>
</reference>
<keyword evidence="2" id="KW-1185">Reference proteome</keyword>
<name>A0ACB9F833_CICIN</name>
<reference evidence="1 2" key="2">
    <citation type="journal article" date="2022" name="Mol. Ecol. Resour.">
        <title>The genomes of chicory, endive, great burdock and yacon provide insights into Asteraceae paleo-polyploidization history and plant inulin production.</title>
        <authorList>
            <person name="Fan W."/>
            <person name="Wang S."/>
            <person name="Wang H."/>
            <person name="Wang A."/>
            <person name="Jiang F."/>
            <person name="Liu H."/>
            <person name="Zhao H."/>
            <person name="Xu D."/>
            <person name="Zhang Y."/>
        </authorList>
    </citation>
    <scope>NUCLEOTIDE SEQUENCE [LARGE SCALE GENOMIC DNA]</scope>
    <source>
        <strain evidence="2">cv. Punajuju</strain>
        <tissue evidence="1">Leaves</tissue>
    </source>
</reference>
<gene>
    <name evidence="1" type="ORF">L2E82_17137</name>
</gene>
<organism evidence="1 2">
    <name type="scientific">Cichorium intybus</name>
    <name type="common">Chicory</name>
    <dbReference type="NCBI Taxonomy" id="13427"/>
    <lineage>
        <taxon>Eukaryota</taxon>
        <taxon>Viridiplantae</taxon>
        <taxon>Streptophyta</taxon>
        <taxon>Embryophyta</taxon>
        <taxon>Tracheophyta</taxon>
        <taxon>Spermatophyta</taxon>
        <taxon>Magnoliopsida</taxon>
        <taxon>eudicotyledons</taxon>
        <taxon>Gunneridae</taxon>
        <taxon>Pentapetalae</taxon>
        <taxon>asterids</taxon>
        <taxon>campanulids</taxon>
        <taxon>Asterales</taxon>
        <taxon>Asteraceae</taxon>
        <taxon>Cichorioideae</taxon>
        <taxon>Cichorieae</taxon>
        <taxon>Cichoriinae</taxon>
        <taxon>Cichorium</taxon>
    </lineage>
</organism>
<protein>
    <submittedName>
        <fullName evidence="1">Uncharacterized protein</fullName>
    </submittedName>
</protein>
<evidence type="ECO:0000313" key="1">
    <source>
        <dbReference type="EMBL" id="KAI3767056.1"/>
    </source>
</evidence>
<comment type="caution">
    <text evidence="1">The sequence shown here is derived from an EMBL/GenBank/DDBJ whole genome shotgun (WGS) entry which is preliminary data.</text>
</comment>
<proteinExistence type="predicted"/>